<keyword evidence="2" id="KW-1185">Reference proteome</keyword>
<dbReference type="EMBL" id="CP134500">
    <property type="protein sequence ID" value="WNF25561.1"/>
    <property type="molecule type" value="Genomic_DNA"/>
</dbReference>
<dbReference type="CDD" id="cd00586">
    <property type="entry name" value="4HBT"/>
    <property type="match status" value="1"/>
</dbReference>
<proteinExistence type="predicted"/>
<sequence length="186" mass="20187">MNEQQTPAATEETAVAEETTVIGDAAELPLVRRTVRPEWIDYNGHMSEAFYVLVFGHATDAMMIETGLHAGYRESTGCSLYTVESHIRYLRDVAEGAHLAIRTRLLGTDAKKVRLCHELYALGSPDAVPEPDAAPVATSELLALHVDQQAGRTTPFPEAVRARLAGLTEPAPAWAGRSIAEVPTPR</sequence>
<evidence type="ECO:0000313" key="2">
    <source>
        <dbReference type="Proteomes" id="UP001303236"/>
    </source>
</evidence>
<dbReference type="Gene3D" id="3.10.129.10">
    <property type="entry name" value="Hotdog Thioesterase"/>
    <property type="match status" value="1"/>
</dbReference>
<dbReference type="SUPFAM" id="SSF54637">
    <property type="entry name" value="Thioesterase/thiol ester dehydrase-isomerase"/>
    <property type="match status" value="1"/>
</dbReference>
<evidence type="ECO:0000313" key="1">
    <source>
        <dbReference type="EMBL" id="WNF25561.1"/>
    </source>
</evidence>
<accession>A0ABY9VX42</accession>
<dbReference type="PANTHER" id="PTHR31793:SF2">
    <property type="entry name" value="BLR1345 PROTEIN"/>
    <property type="match status" value="1"/>
</dbReference>
<name>A0ABY9VX42_9ACTN</name>
<dbReference type="PANTHER" id="PTHR31793">
    <property type="entry name" value="4-HYDROXYBENZOYL-COA THIOESTERASE FAMILY MEMBER"/>
    <property type="match status" value="1"/>
</dbReference>
<gene>
    <name evidence="1" type="ORF">RI138_01370</name>
</gene>
<reference evidence="1 2" key="1">
    <citation type="submission" date="2023-09" db="EMBL/GenBank/DDBJ databases">
        <title>Genome completion map analysis of the actinomycetes C11-1.</title>
        <authorList>
            <person name="Qin P."/>
            <person name="Guan P."/>
        </authorList>
    </citation>
    <scope>NUCLEOTIDE SEQUENCE [LARGE SCALE GENOMIC DNA]</scope>
    <source>
        <strain evidence="1 2">C11-1</strain>
    </source>
</reference>
<dbReference type="InterPro" id="IPR050563">
    <property type="entry name" value="4-hydroxybenzoyl-CoA_TE"/>
</dbReference>
<dbReference type="Pfam" id="PF13279">
    <property type="entry name" value="4HBT_2"/>
    <property type="match status" value="1"/>
</dbReference>
<protein>
    <submittedName>
        <fullName evidence="1">Thioesterase family protein</fullName>
    </submittedName>
</protein>
<dbReference type="InterPro" id="IPR029069">
    <property type="entry name" value="HotDog_dom_sf"/>
</dbReference>
<dbReference type="Proteomes" id="UP001303236">
    <property type="component" value="Chromosome"/>
</dbReference>
<organism evidence="1 2">
    <name type="scientific">Streptomyces durocortorensis</name>
    <dbReference type="NCBI Taxonomy" id="2811104"/>
    <lineage>
        <taxon>Bacteria</taxon>
        <taxon>Bacillati</taxon>
        <taxon>Actinomycetota</taxon>
        <taxon>Actinomycetes</taxon>
        <taxon>Kitasatosporales</taxon>
        <taxon>Streptomycetaceae</taxon>
        <taxon>Streptomyces</taxon>
    </lineage>
</organism>